<dbReference type="InterPro" id="IPR036942">
    <property type="entry name" value="Beta-barrel_TonB_sf"/>
</dbReference>
<dbReference type="RefSeq" id="WP_377123417.1">
    <property type="nucleotide sequence ID" value="NZ_JBHRSD010000014.1"/>
</dbReference>
<accession>A0ABV7CJ53</accession>
<feature type="domain" description="TonB-dependent receptor-like beta-barrel" evidence="15">
    <location>
        <begin position="287"/>
        <end position="760"/>
    </location>
</feature>
<evidence type="ECO:0000313" key="18">
    <source>
        <dbReference type="Proteomes" id="UP001595453"/>
    </source>
</evidence>
<dbReference type="PANTHER" id="PTHR32552">
    <property type="entry name" value="FERRICHROME IRON RECEPTOR-RELATED"/>
    <property type="match status" value="1"/>
</dbReference>
<evidence type="ECO:0000256" key="13">
    <source>
        <dbReference type="RuleBase" id="RU003357"/>
    </source>
</evidence>
<organism evidence="17 18">
    <name type="scientific">Pseudoalteromonas fenneropenaei</name>
    <dbReference type="NCBI Taxonomy" id="1737459"/>
    <lineage>
        <taxon>Bacteria</taxon>
        <taxon>Pseudomonadati</taxon>
        <taxon>Pseudomonadota</taxon>
        <taxon>Gammaproteobacteria</taxon>
        <taxon>Alteromonadales</taxon>
        <taxon>Pseudoalteromonadaceae</taxon>
        <taxon>Pseudoalteromonas</taxon>
    </lineage>
</organism>
<keyword evidence="3 12" id="KW-1134">Transmembrane beta strand</keyword>
<comment type="caution">
    <text evidence="17">The sequence shown here is derived from an EMBL/GenBank/DDBJ whole genome shotgun (WGS) entry which is preliminary data.</text>
</comment>
<sequence>MTTSNVVRFTLSALTLAMSLNVNAQEEQTTQKNAAQDQFEKIIVTGVPKKTTVMASSVSVSSVSLEQVSVATPRSTAEAFRIIPGVRSESTGGEGNANIAVRGLPVASGGAKFLQLQEDGLPVLQFGDIAFGNADIFMRLDNTVETIESIRGGSASTAASDAPGGIINFISKTGESESGSVALTTGLDYDETRTDFEYGGYLSDSVRFHVGGFVRQGEGPRDTGYTSNRGGQIKANLTKELKNGYVRLYYKHLDDKSAGYLPMPMRANGDSIAGFDALADTPHSAYFLSTTGLGRDNQIRQGDMRDGMHPVVNSVGFEANLELGNDWTVENRLRKSSVSGTFMSPFPAEVGNSQGIAESIAGAGATLSYANGPQAGQAFDHDLLMRVHTFDVAMNDFGALMNDFKLSKTIGDTSFTFGYFVSNQSIDMSWLWNSYLLEVKGNNAALVNVSSADGTAYSENGLYAYGVPYWGNCCQRNYNTDYDTKAPYFAISTKFDNLSLDASVRHDSGEAKGNYAGAALSSVDINRDGMISKPEEAVAGIDNANASAVNYDWSYTSYSVGGNYQLSPDQAVFARYSKGARANADRLLFGKVRADGSVAKEDAIDEVTQLELGLKQRFDNLRLFATAFFAQTEEQNFEATTQKFFDRKYEAQGIELEAQYFVGSFDVRGNVTWTDAEIAKDALTPEVVGNTPRRQADFIYSLMARYNFEQGAAGVTLIGTTDAYAQDNNDLKFDGYTQVNGFISYDLSSALNLSLNVNNLFDTVGITEAEEGSIPDNGIIRARTINGRTTSVTLKYVF</sequence>
<keyword evidence="18" id="KW-1185">Reference proteome</keyword>
<evidence type="ECO:0000256" key="11">
    <source>
        <dbReference type="ARBA" id="ARBA00023237"/>
    </source>
</evidence>
<keyword evidence="4" id="KW-0410">Iron transport</keyword>
<dbReference type="InterPro" id="IPR037066">
    <property type="entry name" value="Plug_dom_sf"/>
</dbReference>
<dbReference type="Proteomes" id="UP001595453">
    <property type="component" value="Unassembled WGS sequence"/>
</dbReference>
<feature type="domain" description="TonB-dependent receptor plug" evidence="16">
    <location>
        <begin position="54"/>
        <end position="166"/>
    </location>
</feature>
<keyword evidence="11 12" id="KW-0998">Cell outer membrane</keyword>
<comment type="similarity">
    <text evidence="12 13">Belongs to the TonB-dependent receptor family.</text>
</comment>
<dbReference type="Gene3D" id="2.40.170.20">
    <property type="entry name" value="TonB-dependent receptor, beta-barrel domain"/>
    <property type="match status" value="1"/>
</dbReference>
<keyword evidence="10 12" id="KW-0472">Membrane</keyword>
<evidence type="ECO:0000256" key="5">
    <source>
        <dbReference type="ARBA" id="ARBA00022692"/>
    </source>
</evidence>
<dbReference type="InterPro" id="IPR012910">
    <property type="entry name" value="Plug_dom"/>
</dbReference>
<feature type="signal peptide" evidence="14">
    <location>
        <begin position="1"/>
        <end position="24"/>
    </location>
</feature>
<evidence type="ECO:0000256" key="1">
    <source>
        <dbReference type="ARBA" id="ARBA00004571"/>
    </source>
</evidence>
<evidence type="ECO:0000256" key="7">
    <source>
        <dbReference type="ARBA" id="ARBA00023004"/>
    </source>
</evidence>
<evidence type="ECO:0000256" key="12">
    <source>
        <dbReference type="PROSITE-ProRule" id="PRU01360"/>
    </source>
</evidence>
<evidence type="ECO:0000256" key="3">
    <source>
        <dbReference type="ARBA" id="ARBA00022452"/>
    </source>
</evidence>
<dbReference type="Pfam" id="PF00593">
    <property type="entry name" value="TonB_dep_Rec_b-barrel"/>
    <property type="match status" value="1"/>
</dbReference>
<evidence type="ECO:0000256" key="9">
    <source>
        <dbReference type="ARBA" id="ARBA00023077"/>
    </source>
</evidence>
<dbReference type="InterPro" id="IPR000531">
    <property type="entry name" value="Beta-barrel_TonB"/>
</dbReference>
<evidence type="ECO:0000256" key="6">
    <source>
        <dbReference type="ARBA" id="ARBA00022729"/>
    </source>
</evidence>
<evidence type="ECO:0000256" key="8">
    <source>
        <dbReference type="ARBA" id="ARBA00023065"/>
    </source>
</evidence>
<evidence type="ECO:0000256" key="4">
    <source>
        <dbReference type="ARBA" id="ARBA00022496"/>
    </source>
</evidence>
<dbReference type="SUPFAM" id="SSF56935">
    <property type="entry name" value="Porins"/>
    <property type="match status" value="1"/>
</dbReference>
<protein>
    <submittedName>
        <fullName evidence="17">TonB-dependent receptor domain-containing protein</fullName>
    </submittedName>
</protein>
<feature type="chain" id="PRO_5047499400" evidence="14">
    <location>
        <begin position="25"/>
        <end position="798"/>
    </location>
</feature>
<keyword evidence="8" id="KW-0406">Ion transport</keyword>
<keyword evidence="2 12" id="KW-0813">Transport</keyword>
<keyword evidence="5 12" id="KW-0812">Transmembrane</keyword>
<dbReference type="PANTHER" id="PTHR32552:SF89">
    <property type="entry name" value="CATECHOLATE SIDEROPHORE RECEPTOR FIU"/>
    <property type="match status" value="1"/>
</dbReference>
<keyword evidence="9 13" id="KW-0798">TonB box</keyword>
<name>A0ABV7CJ53_9GAMM</name>
<evidence type="ECO:0000256" key="10">
    <source>
        <dbReference type="ARBA" id="ARBA00023136"/>
    </source>
</evidence>
<evidence type="ECO:0000313" key="17">
    <source>
        <dbReference type="EMBL" id="MFC3032679.1"/>
    </source>
</evidence>
<evidence type="ECO:0000259" key="16">
    <source>
        <dbReference type="Pfam" id="PF07715"/>
    </source>
</evidence>
<evidence type="ECO:0000256" key="14">
    <source>
        <dbReference type="SAM" id="SignalP"/>
    </source>
</evidence>
<keyword evidence="17" id="KW-0675">Receptor</keyword>
<keyword evidence="7" id="KW-0408">Iron</keyword>
<evidence type="ECO:0000256" key="2">
    <source>
        <dbReference type="ARBA" id="ARBA00022448"/>
    </source>
</evidence>
<dbReference type="Pfam" id="PF07715">
    <property type="entry name" value="Plug"/>
    <property type="match status" value="1"/>
</dbReference>
<dbReference type="PROSITE" id="PS52016">
    <property type="entry name" value="TONB_DEPENDENT_REC_3"/>
    <property type="match status" value="1"/>
</dbReference>
<proteinExistence type="inferred from homology"/>
<evidence type="ECO:0000259" key="15">
    <source>
        <dbReference type="Pfam" id="PF00593"/>
    </source>
</evidence>
<gene>
    <name evidence="17" type="ORF">ACFOEE_09115</name>
</gene>
<dbReference type="EMBL" id="JBHRSD010000014">
    <property type="protein sequence ID" value="MFC3032679.1"/>
    <property type="molecule type" value="Genomic_DNA"/>
</dbReference>
<comment type="subcellular location">
    <subcellularLocation>
        <location evidence="1 12">Cell outer membrane</location>
        <topology evidence="1 12">Multi-pass membrane protein</topology>
    </subcellularLocation>
</comment>
<reference evidence="18" key="1">
    <citation type="journal article" date="2019" name="Int. J. Syst. Evol. Microbiol.">
        <title>The Global Catalogue of Microorganisms (GCM) 10K type strain sequencing project: providing services to taxonomists for standard genome sequencing and annotation.</title>
        <authorList>
            <consortium name="The Broad Institute Genomics Platform"/>
            <consortium name="The Broad Institute Genome Sequencing Center for Infectious Disease"/>
            <person name="Wu L."/>
            <person name="Ma J."/>
        </authorList>
    </citation>
    <scope>NUCLEOTIDE SEQUENCE [LARGE SCALE GENOMIC DNA]</scope>
    <source>
        <strain evidence="18">KCTC 42730</strain>
    </source>
</reference>
<dbReference type="Gene3D" id="2.170.130.10">
    <property type="entry name" value="TonB-dependent receptor, plug domain"/>
    <property type="match status" value="1"/>
</dbReference>
<keyword evidence="6 14" id="KW-0732">Signal</keyword>
<dbReference type="InterPro" id="IPR039426">
    <property type="entry name" value="TonB-dep_rcpt-like"/>
</dbReference>